<proteinExistence type="predicted"/>
<dbReference type="PATRIC" id="fig|328812.4.peg.2541"/>
<name>A0A0J6CBN1_9BACT</name>
<dbReference type="EMBL" id="LFJV01000262">
    <property type="protein sequence ID" value="KMM30518.1"/>
    <property type="molecule type" value="Genomic_DNA"/>
</dbReference>
<gene>
    <name evidence="2" type="ORF">ACM15_27550</name>
</gene>
<feature type="compositionally biased region" description="Polar residues" evidence="1">
    <location>
        <begin position="36"/>
        <end position="51"/>
    </location>
</feature>
<evidence type="ECO:0000313" key="3">
    <source>
        <dbReference type="Proteomes" id="UP000036166"/>
    </source>
</evidence>
<evidence type="ECO:0000313" key="2">
    <source>
        <dbReference type="EMBL" id="KMM30518.1"/>
    </source>
</evidence>
<organism evidence="2 3">
    <name type="scientific">Parabacteroides goldsteinii</name>
    <dbReference type="NCBI Taxonomy" id="328812"/>
    <lineage>
        <taxon>Bacteria</taxon>
        <taxon>Pseudomonadati</taxon>
        <taxon>Bacteroidota</taxon>
        <taxon>Bacteroidia</taxon>
        <taxon>Bacteroidales</taxon>
        <taxon>Tannerellaceae</taxon>
        <taxon>Parabacteroides</taxon>
    </lineage>
</organism>
<feature type="region of interest" description="Disordered" evidence="1">
    <location>
        <begin position="36"/>
        <end position="67"/>
    </location>
</feature>
<protein>
    <submittedName>
        <fullName evidence="2">Uncharacterized protein</fullName>
    </submittedName>
</protein>
<comment type="caution">
    <text evidence="2">The sequence shown here is derived from an EMBL/GenBank/DDBJ whole genome shotgun (WGS) entry which is preliminary data.</text>
</comment>
<sequence>PDLAEVELLLCRVLHGPRAERGKVLPFVLKGRQVPQRSASSSLGSQETAHSAQGFYKPTGSMSYKGL</sequence>
<accession>A0A0J6CBN1</accession>
<dbReference type="AlphaFoldDB" id="A0A0J6CBN1"/>
<reference evidence="2 3" key="1">
    <citation type="submission" date="2015-06" db="EMBL/GenBank/DDBJ databases">
        <title>Draft Genome Sequence of Parabacteroides goldsteinii with Putative Novel Metallo-Beta-Lactamases Isolated from a Blood Culture from a Human Patient.</title>
        <authorList>
            <person name="Krogh T.J."/>
            <person name="Agergaard C.N."/>
            <person name="Moller-Jensen J."/>
            <person name="Justesen U.S."/>
        </authorList>
    </citation>
    <scope>NUCLEOTIDE SEQUENCE [LARGE SCALE GENOMIC DNA]</scope>
    <source>
        <strain evidence="2 3">910340</strain>
    </source>
</reference>
<dbReference type="Proteomes" id="UP000036166">
    <property type="component" value="Unassembled WGS sequence"/>
</dbReference>
<evidence type="ECO:0000256" key="1">
    <source>
        <dbReference type="SAM" id="MobiDB-lite"/>
    </source>
</evidence>
<feature type="non-terminal residue" evidence="2">
    <location>
        <position position="1"/>
    </location>
</feature>